<keyword evidence="1" id="KW-0175">Coiled coil</keyword>
<feature type="coiled-coil region" evidence="1">
    <location>
        <begin position="41"/>
        <end position="92"/>
    </location>
</feature>
<dbReference type="InterPro" id="IPR009636">
    <property type="entry name" value="SCAF"/>
</dbReference>
<protein>
    <submittedName>
        <fullName evidence="2">Minor structural protein</fullName>
    </submittedName>
</protein>
<evidence type="ECO:0000256" key="1">
    <source>
        <dbReference type="SAM" id="Coils"/>
    </source>
</evidence>
<dbReference type="EMBL" id="BK014840">
    <property type="protein sequence ID" value="DAD78220.1"/>
    <property type="molecule type" value="Genomic_DNA"/>
</dbReference>
<name>A0A8S5M7M4_9CAUD</name>
<accession>A0A8S5M7M4</accession>
<proteinExistence type="predicted"/>
<reference evidence="2" key="1">
    <citation type="journal article" date="2021" name="Proc. Natl. Acad. Sci. U.S.A.">
        <title>A Catalog of Tens of Thousands of Viruses from Human Metagenomes Reveals Hidden Associations with Chronic Diseases.</title>
        <authorList>
            <person name="Tisza M.J."/>
            <person name="Buck C.B."/>
        </authorList>
    </citation>
    <scope>NUCLEOTIDE SEQUENCE</scope>
    <source>
        <strain evidence="2">CtMvU7</strain>
    </source>
</reference>
<sequence>MEWLKAILEKAVITDGKLDVEATMKTINAEFPKHAVPKQDYNDKVKELSTANDTIKDLKKNNADNADLQQKVKDYETEVANLKTAAANTKKEYALKDKLKEAGATDADYIIYKHGGLDKFVFDKDGAPIGLEDVLKPMREASPHLFKAAGGAGGYKPAGGGNPPASNPFAKETFNLTEQGRLFKQNPEQARQMAAAAGVKL</sequence>
<dbReference type="Pfam" id="PF06810">
    <property type="entry name" value="Phage_scaffold"/>
    <property type="match status" value="1"/>
</dbReference>
<dbReference type="GO" id="GO:0019069">
    <property type="term" value="P:viral capsid assembly"/>
    <property type="evidence" value="ECO:0007669"/>
    <property type="project" value="InterPro"/>
</dbReference>
<evidence type="ECO:0000313" key="2">
    <source>
        <dbReference type="EMBL" id="DAD78220.1"/>
    </source>
</evidence>
<organism evidence="2">
    <name type="scientific">Myoviridae sp. ctMvU7</name>
    <dbReference type="NCBI Taxonomy" id="2826642"/>
    <lineage>
        <taxon>Viruses</taxon>
        <taxon>Duplodnaviria</taxon>
        <taxon>Heunggongvirae</taxon>
        <taxon>Uroviricota</taxon>
        <taxon>Caudoviricetes</taxon>
    </lineage>
</organism>